<feature type="transmembrane region" description="Helical" evidence="5">
    <location>
        <begin position="419"/>
        <end position="439"/>
    </location>
</feature>
<evidence type="ECO:0000256" key="2">
    <source>
        <dbReference type="ARBA" id="ARBA00022692"/>
    </source>
</evidence>
<dbReference type="AlphaFoldDB" id="A0A512BP80"/>
<comment type="caution">
    <text evidence="7">The sequence shown here is derived from an EMBL/GenBank/DDBJ whole genome shotgun (WGS) entry which is preliminary data.</text>
</comment>
<feature type="transmembrane region" description="Helical" evidence="5">
    <location>
        <begin position="41"/>
        <end position="68"/>
    </location>
</feature>
<dbReference type="InterPro" id="IPR020846">
    <property type="entry name" value="MFS_dom"/>
</dbReference>
<feature type="transmembrane region" description="Helical" evidence="5">
    <location>
        <begin position="171"/>
        <end position="194"/>
    </location>
</feature>
<comment type="subcellular location">
    <subcellularLocation>
        <location evidence="1">Membrane</location>
        <topology evidence="1">Multi-pass membrane protein</topology>
    </subcellularLocation>
</comment>
<evidence type="ECO:0000313" key="8">
    <source>
        <dbReference type="Proteomes" id="UP000321085"/>
    </source>
</evidence>
<dbReference type="Pfam" id="PF07690">
    <property type="entry name" value="MFS_1"/>
    <property type="match status" value="1"/>
</dbReference>
<keyword evidence="8" id="KW-1185">Reference proteome</keyword>
<dbReference type="PANTHER" id="PTHR11662:SF450">
    <property type="entry name" value="BLR1003 PROTEIN"/>
    <property type="match status" value="1"/>
</dbReference>
<feature type="transmembrane region" description="Helical" evidence="5">
    <location>
        <begin position="284"/>
        <end position="305"/>
    </location>
</feature>
<dbReference type="PROSITE" id="PS50850">
    <property type="entry name" value="MFS"/>
    <property type="match status" value="1"/>
</dbReference>
<feature type="transmembrane region" description="Helical" evidence="5">
    <location>
        <begin position="109"/>
        <end position="136"/>
    </location>
</feature>
<evidence type="ECO:0000313" key="7">
    <source>
        <dbReference type="EMBL" id="GEO13761.1"/>
    </source>
</evidence>
<keyword evidence="4 5" id="KW-0472">Membrane</keyword>
<dbReference type="EMBL" id="BJYU01000016">
    <property type="protein sequence ID" value="GEO13761.1"/>
    <property type="molecule type" value="Genomic_DNA"/>
</dbReference>
<evidence type="ECO:0000256" key="4">
    <source>
        <dbReference type="ARBA" id="ARBA00023136"/>
    </source>
</evidence>
<feature type="transmembrane region" description="Helical" evidence="5">
    <location>
        <begin position="317"/>
        <end position="342"/>
    </location>
</feature>
<name>A0A512BP80_9HYPH</name>
<accession>A0A512BP80</accession>
<organism evidence="7 8">
    <name type="scientific">Microvirga aerophila</name>
    <dbReference type="NCBI Taxonomy" id="670291"/>
    <lineage>
        <taxon>Bacteria</taxon>
        <taxon>Pseudomonadati</taxon>
        <taxon>Pseudomonadota</taxon>
        <taxon>Alphaproteobacteria</taxon>
        <taxon>Hyphomicrobiales</taxon>
        <taxon>Methylobacteriaceae</taxon>
        <taxon>Microvirga</taxon>
    </lineage>
</organism>
<dbReference type="GO" id="GO:0022857">
    <property type="term" value="F:transmembrane transporter activity"/>
    <property type="evidence" value="ECO:0007669"/>
    <property type="project" value="InterPro"/>
</dbReference>
<evidence type="ECO:0000259" key="6">
    <source>
        <dbReference type="PROSITE" id="PS50850"/>
    </source>
</evidence>
<dbReference type="Proteomes" id="UP000321085">
    <property type="component" value="Unassembled WGS sequence"/>
</dbReference>
<gene>
    <name evidence="7" type="ORF">MAE02_14570</name>
</gene>
<dbReference type="GO" id="GO:0016020">
    <property type="term" value="C:membrane"/>
    <property type="evidence" value="ECO:0007669"/>
    <property type="project" value="UniProtKB-SubCell"/>
</dbReference>
<proteinExistence type="predicted"/>
<feature type="domain" description="Major facilitator superfamily (MFS) profile" evidence="6">
    <location>
        <begin position="44"/>
        <end position="443"/>
    </location>
</feature>
<feature type="transmembrane region" description="Helical" evidence="5">
    <location>
        <begin position="385"/>
        <end position="407"/>
    </location>
</feature>
<dbReference type="InterPro" id="IPR011701">
    <property type="entry name" value="MFS"/>
</dbReference>
<evidence type="ECO:0000256" key="1">
    <source>
        <dbReference type="ARBA" id="ARBA00004141"/>
    </source>
</evidence>
<dbReference type="PANTHER" id="PTHR11662">
    <property type="entry name" value="SOLUTE CARRIER FAMILY 17"/>
    <property type="match status" value="1"/>
</dbReference>
<sequence length="459" mass="47925">MVVVAGRAYTGQATGREAHKAMTEVSPPAMDTDAAPGQARAWIVVGMLCLFMLINFADRAVLGLAAVPIMRELGLSHTEFGLIGASFFTFFSLSAVIGGFLVNRVATKWVLATLALIWSLCQLPMLLSVTVTALVVNRVVLGFGEGPAYPVALHATYKWFRSEHRAVPTSFIAVGALAGNGIVAPVIVAIIAAWSWQSAFGLLGVAGLVWCTAWLMVAREGPLVPDGGGAGPVGNAEVRLSYRRLLKCRTIVGVEIAGFVAYWLLTVAVVWLPAFLTRGFGYTLVQAGWIMMLVSLAQIVILPGVSSLSDGLKRRGIASRIACGWVACTSTFVAGLLVILLSQSAGSVPIIVCTIIAFSLCNVMFVLGPVLVAEVTPVTQRGATLGMVNAITTLAGPFAPAAMGLVVDAGAGTSDGIRNALLLAGVLVVLGALAGFFLINPEADRTRHSPDPRLGTLSA</sequence>
<dbReference type="InterPro" id="IPR050382">
    <property type="entry name" value="MFS_Na/Anion_cotransporter"/>
</dbReference>
<protein>
    <submittedName>
        <fullName evidence="7">MFS transporter</fullName>
    </submittedName>
</protein>
<keyword evidence="2 5" id="KW-0812">Transmembrane</keyword>
<dbReference type="RefSeq" id="WP_210207425.1">
    <property type="nucleotide sequence ID" value="NZ_BJYU01000016.1"/>
</dbReference>
<evidence type="ECO:0000256" key="5">
    <source>
        <dbReference type="SAM" id="Phobius"/>
    </source>
</evidence>
<keyword evidence="3 5" id="KW-1133">Transmembrane helix</keyword>
<dbReference type="Gene3D" id="1.20.1250.20">
    <property type="entry name" value="MFS general substrate transporter like domains"/>
    <property type="match status" value="2"/>
</dbReference>
<feature type="transmembrane region" description="Helical" evidence="5">
    <location>
        <begin position="80"/>
        <end position="103"/>
    </location>
</feature>
<reference evidence="7 8" key="1">
    <citation type="submission" date="2019-07" db="EMBL/GenBank/DDBJ databases">
        <title>Whole genome shotgun sequence of Microvirga aerophila NBRC 106136.</title>
        <authorList>
            <person name="Hosoyama A."/>
            <person name="Uohara A."/>
            <person name="Ohji S."/>
            <person name="Ichikawa N."/>
        </authorList>
    </citation>
    <scope>NUCLEOTIDE SEQUENCE [LARGE SCALE GENOMIC DNA]</scope>
    <source>
        <strain evidence="7 8">NBRC 106136</strain>
    </source>
</reference>
<feature type="transmembrane region" description="Helical" evidence="5">
    <location>
        <begin position="348"/>
        <end position="373"/>
    </location>
</feature>
<feature type="transmembrane region" description="Helical" evidence="5">
    <location>
        <begin position="200"/>
        <end position="217"/>
    </location>
</feature>
<evidence type="ECO:0000256" key="3">
    <source>
        <dbReference type="ARBA" id="ARBA00022989"/>
    </source>
</evidence>
<dbReference type="InterPro" id="IPR036259">
    <property type="entry name" value="MFS_trans_sf"/>
</dbReference>
<dbReference type="SUPFAM" id="SSF103473">
    <property type="entry name" value="MFS general substrate transporter"/>
    <property type="match status" value="1"/>
</dbReference>
<feature type="transmembrane region" description="Helical" evidence="5">
    <location>
        <begin position="251"/>
        <end position="272"/>
    </location>
</feature>